<keyword evidence="2 6" id="KW-0349">Heme</keyword>
<dbReference type="PANTHER" id="PTHR37823">
    <property type="entry name" value="CYTOCHROME C-553-LIKE"/>
    <property type="match status" value="1"/>
</dbReference>
<gene>
    <name evidence="11" type="ORF">I858_012130</name>
</gene>
<evidence type="ECO:0000313" key="11">
    <source>
        <dbReference type="EMBL" id="ANU27733.1"/>
    </source>
</evidence>
<dbReference type="PANTHER" id="PTHR37823:SF4">
    <property type="entry name" value="MENAQUINOL-CYTOCHROME C REDUCTASE CYTOCHROME B_C SUBUNIT"/>
    <property type="match status" value="1"/>
</dbReference>
<feature type="binding site" description="axial binding residue" evidence="7">
    <location>
        <position position="92"/>
    </location>
    <ligand>
        <name>heme c</name>
        <dbReference type="ChEBI" id="CHEBI:61717"/>
    </ligand>
    <ligandPart>
        <name>Fe</name>
        <dbReference type="ChEBI" id="CHEBI:18248"/>
    </ligandPart>
</feature>
<keyword evidence="9" id="KW-0732">Signal</keyword>
<dbReference type="Pfam" id="PF13442">
    <property type="entry name" value="Cytochrome_CBB3"/>
    <property type="match status" value="1"/>
</dbReference>
<dbReference type="STRING" id="1302659.I858_012130"/>
<evidence type="ECO:0000313" key="12">
    <source>
        <dbReference type="Proteomes" id="UP000053354"/>
    </source>
</evidence>
<evidence type="ECO:0000256" key="4">
    <source>
        <dbReference type="ARBA" id="ARBA00022982"/>
    </source>
</evidence>
<evidence type="ECO:0000256" key="8">
    <source>
        <dbReference type="SAM" id="MobiDB-lite"/>
    </source>
</evidence>
<evidence type="ECO:0000256" key="3">
    <source>
        <dbReference type="ARBA" id="ARBA00022723"/>
    </source>
</evidence>
<evidence type="ECO:0000259" key="10">
    <source>
        <dbReference type="PROSITE" id="PS51007"/>
    </source>
</evidence>
<feature type="binding site" description="axial binding residue" evidence="7">
    <location>
        <position position="56"/>
    </location>
    <ligand>
        <name>heme c</name>
        <dbReference type="ChEBI" id="CHEBI:61717"/>
    </ligand>
    <ligandPart>
        <name>Fe</name>
        <dbReference type="ChEBI" id="CHEBI:18248"/>
    </ligandPart>
</feature>
<keyword evidence="3 7" id="KW-0479">Metal-binding</keyword>
<dbReference type="PROSITE" id="PS51007">
    <property type="entry name" value="CYTC"/>
    <property type="match status" value="1"/>
</dbReference>
<dbReference type="Proteomes" id="UP000053354">
    <property type="component" value="Chromosome"/>
</dbReference>
<evidence type="ECO:0000256" key="7">
    <source>
        <dbReference type="PIRSR" id="PIRSR000025-2"/>
    </source>
</evidence>
<comment type="PTM">
    <text evidence="6">Binds 1 heme c group covalently per subunit.</text>
</comment>
<feature type="region of interest" description="Disordered" evidence="8">
    <location>
        <begin position="20"/>
        <end position="42"/>
    </location>
</feature>
<evidence type="ECO:0000256" key="5">
    <source>
        <dbReference type="ARBA" id="ARBA00023004"/>
    </source>
</evidence>
<sequence>MKKQLMVMLFGAALVLGACGGDDSSEPEETPADSGGEETSAVDAEQVVQQNCISCHGENLEGAGNFPSLNDVGSRLSEDEIHSVIENGQGAMPAGLIEGEEATAVAKYLSEMK</sequence>
<feature type="domain" description="Cytochrome c" evidence="10">
    <location>
        <begin position="39"/>
        <end position="113"/>
    </location>
</feature>
<evidence type="ECO:0000256" key="9">
    <source>
        <dbReference type="SAM" id="SignalP"/>
    </source>
</evidence>
<dbReference type="GO" id="GO:0020037">
    <property type="term" value="F:heme binding"/>
    <property type="evidence" value="ECO:0007669"/>
    <property type="project" value="InterPro"/>
</dbReference>
<reference evidence="11" key="1">
    <citation type="submission" date="2016-10" db="EMBL/GenBank/DDBJ databases">
        <authorList>
            <person name="See-Too W.S."/>
        </authorList>
    </citation>
    <scope>NUCLEOTIDE SEQUENCE</scope>
    <source>
        <strain evidence="11">L10.15</strain>
    </source>
</reference>
<dbReference type="InterPro" id="IPR012218">
    <property type="entry name" value="Cyt_c_BACSU-c550-type"/>
</dbReference>
<keyword evidence="5 7" id="KW-0408">Iron</keyword>
<dbReference type="PIRSF" id="PIRSF000025">
    <property type="entry name" value="Cytc_Bsub_c550"/>
    <property type="match status" value="1"/>
</dbReference>
<dbReference type="SUPFAM" id="SSF46626">
    <property type="entry name" value="Cytochrome c"/>
    <property type="match status" value="1"/>
</dbReference>
<evidence type="ECO:0000256" key="2">
    <source>
        <dbReference type="ARBA" id="ARBA00022617"/>
    </source>
</evidence>
<dbReference type="InterPro" id="IPR054782">
    <property type="entry name" value="Cytochro_C551"/>
</dbReference>
<dbReference type="KEGG" id="pll:I858_012130"/>
<feature type="binding site" description="covalent" evidence="6">
    <location>
        <position position="52"/>
    </location>
    <ligand>
        <name>heme c</name>
        <dbReference type="ChEBI" id="CHEBI:61717"/>
    </ligand>
</feature>
<organism evidence="11 12">
    <name type="scientific">Planococcus versutus</name>
    <dbReference type="NCBI Taxonomy" id="1302659"/>
    <lineage>
        <taxon>Bacteria</taxon>
        <taxon>Bacillati</taxon>
        <taxon>Bacillota</taxon>
        <taxon>Bacilli</taxon>
        <taxon>Bacillales</taxon>
        <taxon>Caryophanaceae</taxon>
        <taxon>Planococcus</taxon>
    </lineage>
</organism>
<accession>A0A1B1S3H3</accession>
<dbReference type="Gene3D" id="1.10.760.10">
    <property type="entry name" value="Cytochrome c-like domain"/>
    <property type="match status" value="1"/>
</dbReference>
<evidence type="ECO:0000256" key="6">
    <source>
        <dbReference type="PIRSR" id="PIRSR000025-1"/>
    </source>
</evidence>
<dbReference type="InterPro" id="IPR009056">
    <property type="entry name" value="Cyt_c-like_dom"/>
</dbReference>
<dbReference type="InterPro" id="IPR051811">
    <property type="entry name" value="Cytochrome_c550/c551-like"/>
</dbReference>
<keyword evidence="12" id="KW-1185">Reference proteome</keyword>
<dbReference type="NCBIfam" id="NF045774">
    <property type="entry name" value="cytochro_C551"/>
    <property type="match status" value="1"/>
</dbReference>
<dbReference type="OrthoDB" id="7933886at2"/>
<keyword evidence="1" id="KW-0813">Transport</keyword>
<dbReference type="GO" id="GO:0005506">
    <property type="term" value="F:iron ion binding"/>
    <property type="evidence" value="ECO:0007669"/>
    <property type="project" value="InterPro"/>
</dbReference>
<feature type="signal peptide" evidence="9">
    <location>
        <begin position="1"/>
        <end position="20"/>
    </location>
</feature>
<protein>
    <submittedName>
        <fullName evidence="11">Cytochrome C-553</fullName>
    </submittedName>
</protein>
<dbReference type="PROSITE" id="PS51257">
    <property type="entry name" value="PROKAR_LIPOPROTEIN"/>
    <property type="match status" value="1"/>
</dbReference>
<dbReference type="AlphaFoldDB" id="A0A1B1S3H3"/>
<proteinExistence type="predicted"/>
<feature type="binding site" description="covalent" evidence="6">
    <location>
        <position position="55"/>
    </location>
    <ligand>
        <name>heme c</name>
        <dbReference type="ChEBI" id="CHEBI:61717"/>
    </ligand>
</feature>
<evidence type="ECO:0000256" key="1">
    <source>
        <dbReference type="ARBA" id="ARBA00022448"/>
    </source>
</evidence>
<feature type="chain" id="PRO_5038968109" evidence="9">
    <location>
        <begin position="21"/>
        <end position="113"/>
    </location>
</feature>
<dbReference type="GO" id="GO:0016020">
    <property type="term" value="C:membrane"/>
    <property type="evidence" value="ECO:0007669"/>
    <property type="project" value="InterPro"/>
</dbReference>
<name>A0A1B1S3H3_9BACL</name>
<dbReference type="EMBL" id="CP016540">
    <property type="protein sequence ID" value="ANU27733.1"/>
    <property type="molecule type" value="Genomic_DNA"/>
</dbReference>
<dbReference type="GO" id="GO:0009055">
    <property type="term" value="F:electron transfer activity"/>
    <property type="evidence" value="ECO:0007669"/>
    <property type="project" value="InterPro"/>
</dbReference>
<keyword evidence="4" id="KW-0249">Electron transport</keyword>
<dbReference type="RefSeq" id="WP_049694603.1">
    <property type="nucleotide sequence ID" value="NZ_CP016540.2"/>
</dbReference>
<dbReference type="InterPro" id="IPR036909">
    <property type="entry name" value="Cyt_c-like_dom_sf"/>
</dbReference>